<dbReference type="EMBL" id="CP065713">
    <property type="protein sequence ID" value="QPT08573.1"/>
    <property type="molecule type" value="Genomic_DNA"/>
</dbReference>
<dbReference type="AlphaFoldDB" id="A0A7T3A9B1"/>
<dbReference type="Proteomes" id="UP000594836">
    <property type="component" value="Chromosome"/>
</dbReference>
<name>A0A7T3A9B1_SPHPI</name>
<accession>A0A7T3A9B1</accession>
<organism evidence="1 2">
    <name type="scientific">Sphingomonas paucimobilis</name>
    <name type="common">Pseudomonas paucimobilis</name>
    <dbReference type="NCBI Taxonomy" id="13689"/>
    <lineage>
        <taxon>Bacteria</taxon>
        <taxon>Pseudomonadati</taxon>
        <taxon>Pseudomonadota</taxon>
        <taxon>Alphaproteobacteria</taxon>
        <taxon>Sphingomonadales</taxon>
        <taxon>Sphingomonadaceae</taxon>
        <taxon>Sphingomonas</taxon>
    </lineage>
</organism>
<proteinExistence type="predicted"/>
<gene>
    <name evidence="1" type="ORF">I6G38_17950</name>
</gene>
<dbReference type="RefSeq" id="WP_197939110.1">
    <property type="nucleotide sequence ID" value="NZ_CP065713.1"/>
</dbReference>
<evidence type="ECO:0000313" key="2">
    <source>
        <dbReference type="Proteomes" id="UP000594836"/>
    </source>
</evidence>
<reference evidence="1 2" key="1">
    <citation type="submission" date="2020-12" db="EMBL/GenBank/DDBJ databases">
        <title>FDA dAtabase for Regulatory Grade micrObial Sequences (FDA-ARGOS): Supporting development and validation of Infectious Disease Dx tests.</title>
        <authorList>
            <person name="Sproer C."/>
            <person name="Gronow S."/>
            <person name="Severitt S."/>
            <person name="Schroder I."/>
            <person name="Tallon L."/>
            <person name="Sadzewicz L."/>
            <person name="Zhao X."/>
            <person name="Boylan J."/>
            <person name="Ott S."/>
            <person name="Bowen H."/>
            <person name="Vavikolanu K."/>
            <person name="Mehta A."/>
            <person name="Aluvathingal J."/>
            <person name="Nadendla S."/>
            <person name="Lowell S."/>
            <person name="Myers T."/>
            <person name="Yan Y."/>
            <person name="Sichtig H."/>
        </authorList>
    </citation>
    <scope>NUCLEOTIDE SEQUENCE [LARGE SCALE GENOMIC DNA]</scope>
    <source>
        <strain evidence="1 2">FDAARGOS_881</strain>
    </source>
</reference>
<dbReference type="Pfam" id="PF10076">
    <property type="entry name" value="Phage_Mu_Gp48"/>
    <property type="match status" value="1"/>
</dbReference>
<evidence type="ECO:0000313" key="1">
    <source>
        <dbReference type="EMBL" id="QPT08573.1"/>
    </source>
</evidence>
<sequence>MTPAAYQDALLQLLPPGIAWSRDPGSSMGRLMLALADEFARIDTRVGDLINEADPRTTLELLVDWERVAGLPDACAGAPDNIGERRVALVNKLAQRGGQSIPYYTAIADRLGYVVEIIETDALKAGFRAGAPCNGDAWRFAWIVHVIVGSAEYRSNVSRFRVGSRAGERLRGFSALSLECLIRRAKPAHSEVMFRYEVEAAPTFWFDFIQED</sequence>
<dbReference type="InterPro" id="IPR018755">
    <property type="entry name" value="Phage_Mu_Gp48"/>
</dbReference>
<protein>
    <submittedName>
        <fullName evidence="1">DUF2313 domain-containing protein</fullName>
    </submittedName>
</protein>